<keyword evidence="2 6" id="KW-0132">Cell division</keyword>
<dbReference type="OrthoDB" id="9794530at2"/>
<keyword evidence="11" id="KW-1185">Reference proteome</keyword>
<evidence type="ECO:0000259" key="8">
    <source>
        <dbReference type="Pfam" id="PF03775"/>
    </source>
</evidence>
<dbReference type="InterPro" id="IPR036145">
    <property type="entry name" value="MinC_C_sf"/>
</dbReference>
<evidence type="ECO:0000313" key="11">
    <source>
        <dbReference type="Proteomes" id="UP000474159"/>
    </source>
</evidence>
<gene>
    <name evidence="6 10" type="primary">minC</name>
    <name evidence="10" type="ORF">F6X53_23795</name>
</gene>
<evidence type="ECO:0000313" key="10">
    <source>
        <dbReference type="EMBL" id="KAB1076389.1"/>
    </source>
</evidence>
<evidence type="ECO:0000256" key="2">
    <source>
        <dbReference type="ARBA" id="ARBA00022618"/>
    </source>
</evidence>
<feature type="domain" description="Septum formation inhibitor MinC N-terminal" evidence="9">
    <location>
        <begin position="10"/>
        <end position="70"/>
    </location>
</feature>
<dbReference type="EMBL" id="VZZK01000031">
    <property type="protein sequence ID" value="KAB1076389.1"/>
    <property type="molecule type" value="Genomic_DNA"/>
</dbReference>
<dbReference type="NCBIfam" id="TIGR01222">
    <property type="entry name" value="minC"/>
    <property type="match status" value="1"/>
</dbReference>
<evidence type="ECO:0000256" key="4">
    <source>
        <dbReference type="ARBA" id="ARBA00023306"/>
    </source>
</evidence>
<evidence type="ECO:0000256" key="5">
    <source>
        <dbReference type="ARBA" id="ARBA00025606"/>
    </source>
</evidence>
<evidence type="ECO:0000259" key="9">
    <source>
        <dbReference type="Pfam" id="PF05209"/>
    </source>
</evidence>
<dbReference type="GO" id="GO:0000902">
    <property type="term" value="P:cell morphogenesis"/>
    <property type="evidence" value="ECO:0007669"/>
    <property type="project" value="InterPro"/>
</dbReference>
<keyword evidence="4 6" id="KW-0131">Cell cycle</keyword>
<evidence type="ECO:0000256" key="3">
    <source>
        <dbReference type="ARBA" id="ARBA00023210"/>
    </source>
</evidence>
<evidence type="ECO:0000256" key="7">
    <source>
        <dbReference type="SAM" id="MobiDB-lite"/>
    </source>
</evidence>
<proteinExistence type="inferred from homology"/>
<protein>
    <recommendedName>
        <fullName evidence="6">Probable septum site-determining protein MinC</fullName>
    </recommendedName>
</protein>
<sequence length="235" mass="24402">MTQTAPRPPIRFRGRSFMAMVLAPALPVVDWLADLDALARRSPAFFSGRPVILDVSGLSLERDDLVGLVSDLGARDIAILGIEGAGPALLGPGLPPPLSGGRPAGDIAEPEPGAAAPPPVETAPMPVRSLILDNPVRSGQTILHLEGDITVMGSVASGSEVIAGGSIHVYGTLRGRAIAGAAGNPQARIYCRKFEPELIAIDGLYRTADDLGPGQRGQAVEVRLVEDTIKVTSLD</sequence>
<feature type="region of interest" description="Disordered" evidence="7">
    <location>
        <begin position="93"/>
        <end position="122"/>
    </location>
</feature>
<dbReference type="HAMAP" id="MF_00267">
    <property type="entry name" value="MinC"/>
    <property type="match status" value="1"/>
</dbReference>
<dbReference type="PANTHER" id="PTHR34108:SF1">
    <property type="entry name" value="SEPTUM SITE-DETERMINING PROTEIN MINC"/>
    <property type="match status" value="1"/>
</dbReference>
<dbReference type="AlphaFoldDB" id="A0A6L3SSI3"/>
<feature type="compositionally biased region" description="Low complexity" evidence="7">
    <location>
        <begin position="99"/>
        <end position="114"/>
    </location>
</feature>
<comment type="similarity">
    <text evidence="1 6">Belongs to the MinC family.</text>
</comment>
<evidence type="ECO:0000256" key="6">
    <source>
        <dbReference type="HAMAP-Rule" id="MF_00267"/>
    </source>
</evidence>
<name>A0A6L3SSI3_9HYPH</name>
<keyword evidence="3 6" id="KW-0717">Septation</keyword>
<organism evidence="10 11">
    <name type="scientific">Methylobacterium soli</name>
    <dbReference type="NCBI Taxonomy" id="553447"/>
    <lineage>
        <taxon>Bacteria</taxon>
        <taxon>Pseudomonadati</taxon>
        <taxon>Pseudomonadota</taxon>
        <taxon>Alphaproteobacteria</taxon>
        <taxon>Hyphomicrobiales</taxon>
        <taxon>Methylobacteriaceae</taxon>
        <taxon>Methylobacterium</taxon>
    </lineage>
</organism>
<dbReference type="RefSeq" id="WP_151002958.1">
    <property type="nucleotide sequence ID" value="NZ_VZZK01000031.1"/>
</dbReference>
<dbReference type="InterPro" id="IPR005526">
    <property type="entry name" value="Septum_form_inhib_MinC_C"/>
</dbReference>
<dbReference type="Proteomes" id="UP000474159">
    <property type="component" value="Unassembled WGS sequence"/>
</dbReference>
<dbReference type="GO" id="GO:1901891">
    <property type="term" value="P:regulation of cell septum assembly"/>
    <property type="evidence" value="ECO:0007669"/>
    <property type="project" value="InterPro"/>
</dbReference>
<dbReference type="GO" id="GO:0051302">
    <property type="term" value="P:regulation of cell division"/>
    <property type="evidence" value="ECO:0007669"/>
    <property type="project" value="InterPro"/>
</dbReference>
<accession>A0A6L3SSI3</accession>
<dbReference type="Pfam" id="PF05209">
    <property type="entry name" value="MinC_N"/>
    <property type="match status" value="1"/>
</dbReference>
<dbReference type="SUPFAM" id="SSF63848">
    <property type="entry name" value="Cell-division inhibitor MinC, C-terminal domain"/>
    <property type="match status" value="1"/>
</dbReference>
<dbReference type="InterPro" id="IPR007874">
    <property type="entry name" value="MinC_N"/>
</dbReference>
<reference evidence="10 11" key="1">
    <citation type="submission" date="2019-09" db="EMBL/GenBank/DDBJ databases">
        <title>YIM 48816 draft genome.</title>
        <authorList>
            <person name="Jiang L."/>
        </authorList>
    </citation>
    <scope>NUCLEOTIDE SEQUENCE [LARGE SCALE GENOMIC DNA]</scope>
    <source>
        <strain evidence="10 11">YIM 48816</strain>
    </source>
</reference>
<feature type="domain" description="Septum formation inhibitor MinC C-terminal" evidence="8">
    <location>
        <begin position="132"/>
        <end position="231"/>
    </location>
</feature>
<dbReference type="Gene3D" id="3.30.70.260">
    <property type="match status" value="1"/>
</dbReference>
<dbReference type="PANTHER" id="PTHR34108">
    <property type="entry name" value="SEPTUM SITE-DETERMINING PROTEIN MINC"/>
    <property type="match status" value="1"/>
</dbReference>
<comment type="subunit">
    <text evidence="6">Interacts with MinD and FtsZ.</text>
</comment>
<dbReference type="Pfam" id="PF03775">
    <property type="entry name" value="MinC_C"/>
    <property type="match status" value="1"/>
</dbReference>
<evidence type="ECO:0000256" key="1">
    <source>
        <dbReference type="ARBA" id="ARBA00006291"/>
    </source>
</evidence>
<dbReference type="Gene3D" id="2.160.20.70">
    <property type="match status" value="1"/>
</dbReference>
<dbReference type="InterPro" id="IPR013033">
    <property type="entry name" value="MinC"/>
</dbReference>
<dbReference type="InterPro" id="IPR016098">
    <property type="entry name" value="CAP/MinC_C"/>
</dbReference>
<comment type="caution">
    <text evidence="10">The sequence shown here is derived from an EMBL/GenBank/DDBJ whole genome shotgun (WGS) entry which is preliminary data.</text>
</comment>
<dbReference type="GO" id="GO:0000917">
    <property type="term" value="P:division septum assembly"/>
    <property type="evidence" value="ECO:0007669"/>
    <property type="project" value="UniProtKB-KW"/>
</dbReference>
<comment type="function">
    <text evidence="5 6">Cell division inhibitor that blocks the formation of polar Z ring septums. Rapidly oscillates between the poles of the cell to destabilize FtsZ filaments that have formed before they mature into polar Z rings. Prevents FtsZ polymerization.</text>
</comment>